<dbReference type="CDD" id="cd06223">
    <property type="entry name" value="PRTases_typeI"/>
    <property type="match status" value="1"/>
</dbReference>
<evidence type="ECO:0000313" key="1">
    <source>
        <dbReference type="EMBL" id="EQD48762.1"/>
    </source>
</evidence>
<dbReference type="InterPro" id="IPR005946">
    <property type="entry name" value="Rib-P_diPkinase"/>
</dbReference>
<dbReference type="NCBIfam" id="TIGR01251">
    <property type="entry name" value="ribP_PPkin"/>
    <property type="match status" value="1"/>
</dbReference>
<dbReference type="SUPFAM" id="SSF53271">
    <property type="entry name" value="PRTase-like"/>
    <property type="match status" value="1"/>
</dbReference>
<dbReference type="PANTHER" id="PTHR10210:SF41">
    <property type="entry name" value="RIBOSE-PHOSPHATE PYROPHOSPHOKINASE 1, CHLOROPLASTIC"/>
    <property type="match status" value="1"/>
</dbReference>
<dbReference type="InterPro" id="IPR029057">
    <property type="entry name" value="PRTase-like"/>
</dbReference>
<dbReference type="PANTHER" id="PTHR10210">
    <property type="entry name" value="RIBOSE-PHOSPHATE DIPHOSPHOKINASE FAMILY MEMBER"/>
    <property type="match status" value="1"/>
</dbReference>
<comment type="caution">
    <text evidence="1">The sequence shown here is derived from an EMBL/GenBank/DDBJ whole genome shotgun (WGS) entry which is preliminary data.</text>
</comment>
<keyword evidence="1" id="KW-0418">Kinase</keyword>
<proteinExistence type="predicted"/>
<reference evidence="1" key="2">
    <citation type="journal article" date="2014" name="ISME J.">
        <title>Microbial stratification in low pH oxic and suboxic macroscopic growths along an acid mine drainage.</title>
        <authorList>
            <person name="Mendez-Garcia C."/>
            <person name="Mesa V."/>
            <person name="Sprenger R.R."/>
            <person name="Richter M."/>
            <person name="Diez M.S."/>
            <person name="Solano J."/>
            <person name="Bargiela R."/>
            <person name="Golyshina O.V."/>
            <person name="Manteca A."/>
            <person name="Ramos J.L."/>
            <person name="Gallego J.R."/>
            <person name="Llorente I."/>
            <person name="Martins Dos Santos V.A."/>
            <person name="Jensen O.N."/>
            <person name="Pelaez A.I."/>
            <person name="Sanchez J."/>
            <person name="Ferrer M."/>
        </authorList>
    </citation>
    <scope>NUCLEOTIDE SEQUENCE</scope>
</reference>
<dbReference type="InterPro" id="IPR000836">
    <property type="entry name" value="PRTase_dom"/>
</dbReference>
<dbReference type="GO" id="GO:0005737">
    <property type="term" value="C:cytoplasm"/>
    <property type="evidence" value="ECO:0007669"/>
    <property type="project" value="TreeGrafter"/>
</dbReference>
<reference evidence="1" key="1">
    <citation type="submission" date="2013-08" db="EMBL/GenBank/DDBJ databases">
        <authorList>
            <person name="Mendez C."/>
            <person name="Richter M."/>
            <person name="Ferrer M."/>
            <person name="Sanchez J."/>
        </authorList>
    </citation>
    <scope>NUCLEOTIDE SEQUENCE</scope>
</reference>
<dbReference type="GO" id="GO:0016301">
    <property type="term" value="F:kinase activity"/>
    <property type="evidence" value="ECO:0007669"/>
    <property type="project" value="UniProtKB-KW"/>
</dbReference>
<protein>
    <submittedName>
        <fullName evidence="1">Ribose-phosphate pyrophosphokinase</fullName>
    </submittedName>
</protein>
<dbReference type="GO" id="GO:0006164">
    <property type="term" value="P:purine nucleotide biosynthetic process"/>
    <property type="evidence" value="ECO:0007669"/>
    <property type="project" value="TreeGrafter"/>
</dbReference>
<name>T0ZVV1_9ZZZZ</name>
<dbReference type="GO" id="GO:0004749">
    <property type="term" value="F:ribose phosphate diphosphokinase activity"/>
    <property type="evidence" value="ECO:0007669"/>
    <property type="project" value="TreeGrafter"/>
</dbReference>
<dbReference type="AlphaFoldDB" id="T0ZVV1"/>
<dbReference type="Pfam" id="PF14572">
    <property type="entry name" value="Pribosyl_synth"/>
    <property type="match status" value="1"/>
</dbReference>
<organism evidence="1">
    <name type="scientific">mine drainage metagenome</name>
    <dbReference type="NCBI Taxonomy" id="410659"/>
    <lineage>
        <taxon>unclassified sequences</taxon>
        <taxon>metagenomes</taxon>
        <taxon>ecological metagenomes</taxon>
    </lineage>
</organism>
<feature type="non-terminal residue" evidence="1">
    <location>
        <position position="1"/>
    </location>
</feature>
<dbReference type="GO" id="GO:0006015">
    <property type="term" value="P:5-phosphoribose 1-diphosphate biosynthetic process"/>
    <property type="evidence" value="ECO:0007669"/>
    <property type="project" value="TreeGrafter"/>
</dbReference>
<gene>
    <name evidence="1" type="ORF">B1B_11929</name>
</gene>
<sequence length="147" mass="15944">RVKVAERYAHAPRVRSGAVHKTRPRGTSNIAEARHIVGEVRGRHCVLIDDMIDTAGTIVAACDLLKAHGAEEIWVMATHAIFSPPAVDRLFNAPVSRVVVTDTLPLPPERRFEKLEVLSVATIVATAISAIFEDSSVSEIFGGENLL</sequence>
<dbReference type="Gene3D" id="3.40.50.2020">
    <property type="match status" value="2"/>
</dbReference>
<dbReference type="GO" id="GO:0000287">
    <property type="term" value="F:magnesium ion binding"/>
    <property type="evidence" value="ECO:0007669"/>
    <property type="project" value="InterPro"/>
</dbReference>
<dbReference type="GO" id="GO:0002189">
    <property type="term" value="C:ribose phosphate diphosphokinase complex"/>
    <property type="evidence" value="ECO:0007669"/>
    <property type="project" value="TreeGrafter"/>
</dbReference>
<keyword evidence="1" id="KW-0808">Transferase</keyword>
<dbReference type="EMBL" id="AUZY01007778">
    <property type="protein sequence ID" value="EQD48762.1"/>
    <property type="molecule type" value="Genomic_DNA"/>
</dbReference>
<accession>T0ZVV1</accession>